<organism evidence="3 4">
    <name type="scientific">Micromonospora musae</name>
    <dbReference type="NCBI Taxonomy" id="1894970"/>
    <lineage>
        <taxon>Bacteria</taxon>
        <taxon>Bacillati</taxon>
        <taxon>Actinomycetota</taxon>
        <taxon>Actinomycetes</taxon>
        <taxon>Micromonosporales</taxon>
        <taxon>Micromonosporaceae</taxon>
        <taxon>Micromonospora</taxon>
    </lineage>
</organism>
<name>A0A3A9XWM0_9ACTN</name>
<feature type="compositionally biased region" description="Low complexity" evidence="1">
    <location>
        <begin position="204"/>
        <end position="223"/>
    </location>
</feature>
<keyword evidence="2" id="KW-0472">Membrane</keyword>
<dbReference type="AlphaFoldDB" id="A0A3A9XWM0"/>
<evidence type="ECO:0000256" key="2">
    <source>
        <dbReference type="SAM" id="Phobius"/>
    </source>
</evidence>
<keyword evidence="2" id="KW-0812">Transmembrane</keyword>
<accession>A0A3A9XWM0</accession>
<dbReference type="Proteomes" id="UP000275865">
    <property type="component" value="Unassembled WGS sequence"/>
</dbReference>
<dbReference type="EMBL" id="RAZT01000011">
    <property type="protein sequence ID" value="RKN29551.1"/>
    <property type="molecule type" value="Genomic_DNA"/>
</dbReference>
<evidence type="ECO:0000256" key="1">
    <source>
        <dbReference type="SAM" id="MobiDB-lite"/>
    </source>
</evidence>
<reference evidence="3 4" key="1">
    <citation type="submission" date="2018-09" db="EMBL/GenBank/DDBJ databases">
        <title>Micromonospora sp. nov. MS1-9, isolated from a root of Musa sp.</title>
        <authorList>
            <person name="Kuncharoen N."/>
            <person name="Kudo T."/>
            <person name="Ohkuma M."/>
            <person name="Yuki M."/>
            <person name="Tanasupawat S."/>
        </authorList>
    </citation>
    <scope>NUCLEOTIDE SEQUENCE [LARGE SCALE GENOMIC DNA]</scope>
    <source>
        <strain evidence="3 4">MS1-9</strain>
    </source>
</reference>
<gene>
    <name evidence="3" type="ORF">D7044_22145</name>
</gene>
<feature type="transmembrane region" description="Helical" evidence="2">
    <location>
        <begin position="172"/>
        <end position="193"/>
    </location>
</feature>
<sequence>MTVGRFREVDHDLLADYLGGALDGTPEHVVVARLVAEDVAWAEAYARLAPAVAAVEGDLARWGEPVAEMPPEVVDRITGALAAAPPPADELATGRSAIDDAPTQPDLDAETAPGEGAGFDGGATSGTPTEEPSRPGGSPLVPAQGGPRRPAAGVPRSDRGVATGPGRRRRRLIRMAGPVALAAVAVVAVGIGLDRLAGGGDDTGTSGTALEAPANAPEAAAAPVRTTGPSLRSGTDYTPQNLGSVFASDLPKTLEGNPAPTNRSAGDANGDRMSAPDGRDRLVRLADPAALNTCLGEIALEHRGGPLVADLVDYAAFQGEQALVVRFTDAAGARWAWVTGPECGVPGSGADTRYRTRVG</sequence>
<feature type="region of interest" description="Disordered" evidence="1">
    <location>
        <begin position="204"/>
        <end position="278"/>
    </location>
</feature>
<evidence type="ECO:0000313" key="4">
    <source>
        <dbReference type="Proteomes" id="UP000275865"/>
    </source>
</evidence>
<evidence type="ECO:0000313" key="3">
    <source>
        <dbReference type="EMBL" id="RKN29551.1"/>
    </source>
</evidence>
<keyword evidence="2" id="KW-1133">Transmembrane helix</keyword>
<dbReference type="RefSeq" id="WP_120690086.1">
    <property type="nucleotide sequence ID" value="NZ_RAZT01000011.1"/>
</dbReference>
<proteinExistence type="predicted"/>
<comment type="caution">
    <text evidence="3">The sequence shown here is derived from an EMBL/GenBank/DDBJ whole genome shotgun (WGS) entry which is preliminary data.</text>
</comment>
<protein>
    <submittedName>
        <fullName evidence="3">Uncharacterized protein</fullName>
    </submittedName>
</protein>
<feature type="region of interest" description="Disordered" evidence="1">
    <location>
        <begin position="85"/>
        <end position="169"/>
    </location>
</feature>
<feature type="compositionally biased region" description="Gly residues" evidence="1">
    <location>
        <begin position="115"/>
        <end position="124"/>
    </location>
</feature>
<feature type="compositionally biased region" description="Polar residues" evidence="1">
    <location>
        <begin position="227"/>
        <end position="243"/>
    </location>
</feature>